<feature type="coiled-coil region" evidence="19">
    <location>
        <begin position="735"/>
        <end position="809"/>
    </location>
</feature>
<evidence type="ECO:0000259" key="20">
    <source>
        <dbReference type="PROSITE" id="PS50882"/>
    </source>
</evidence>
<evidence type="ECO:0000313" key="22">
    <source>
        <dbReference type="Proteomes" id="UP000244309"/>
    </source>
</evidence>
<keyword evidence="7 18" id="KW-0831">Ubiquinone biosynthesis</keyword>
<dbReference type="InterPro" id="IPR011566">
    <property type="entry name" value="Ubq_synth_Coq7"/>
</dbReference>
<feature type="binding site" evidence="18">
    <location>
        <position position="516"/>
    </location>
    <ligand>
        <name>Fe cation</name>
        <dbReference type="ChEBI" id="CHEBI:24875"/>
        <label>1</label>
    </ligand>
</feature>
<dbReference type="HAMAP" id="MF_01658">
    <property type="entry name" value="COQ7"/>
    <property type="match status" value="1"/>
</dbReference>
<evidence type="ECO:0000256" key="11">
    <source>
        <dbReference type="ARBA" id="ARBA00023004"/>
    </source>
</evidence>
<protein>
    <recommendedName>
        <fullName evidence="18">5-demethoxyubiquinone hydroxylase, mitochondrial</fullName>
        <shortName evidence="18">DMQ hydroxylase</shortName>
        <ecNumber evidence="18">1.14.99.60</ecNumber>
    </recommendedName>
    <alternativeName>
        <fullName evidence="18">Ubiquinone biosynthesis monooxygenase COQ7</fullName>
    </alternativeName>
</protein>
<evidence type="ECO:0000256" key="10">
    <source>
        <dbReference type="ARBA" id="ARBA00023002"/>
    </source>
</evidence>
<keyword evidence="16" id="KW-0131">Cell cycle</keyword>
<keyword evidence="14 18" id="KW-0472">Membrane</keyword>
<keyword evidence="9" id="KW-0498">Mitosis</keyword>
<feature type="binding site" evidence="18">
    <location>
        <position position="404"/>
    </location>
    <ligand>
        <name>Fe cation</name>
        <dbReference type="ChEBI" id="CHEBI:24875"/>
        <label>2</label>
    </ligand>
</feature>
<keyword evidence="10 18" id="KW-0560">Oxidoreductase</keyword>
<name>A0A2V1AYD1_9ASCO</name>
<dbReference type="Pfam" id="PF18595">
    <property type="entry name" value="Nuf2_DHR10-like"/>
    <property type="match status" value="1"/>
</dbReference>
<comment type="function">
    <text evidence="18">Catalyzes the hydroxylation of 2-polyprenyl-3-methyl-6-methoxy-1,4-benzoquinol (DMQH2) during ubiquinone biosynthesis. Has also a structural role in the COQ enzyme complex, stabilizing other COQ polypeptides.</text>
</comment>
<dbReference type="VEuPathDB" id="FungiDB:CXQ85_002556"/>
<dbReference type="Pfam" id="PF03232">
    <property type="entry name" value="COQ7"/>
    <property type="match status" value="1"/>
</dbReference>
<comment type="similarity">
    <text evidence="18">Belongs to the COQ7 family.</text>
</comment>
<dbReference type="PANTHER" id="PTHR11237">
    <property type="entry name" value="COENZYME Q10 BIOSYNTHESIS PROTEIN 7"/>
    <property type="match status" value="1"/>
</dbReference>
<evidence type="ECO:0000256" key="13">
    <source>
        <dbReference type="ARBA" id="ARBA00023054"/>
    </source>
</evidence>
<dbReference type="InterPro" id="IPR041112">
    <property type="entry name" value="Nuf2_DHR10-like"/>
</dbReference>
<feature type="coiled-coil region" evidence="19">
    <location>
        <begin position="904"/>
        <end position="984"/>
    </location>
</feature>
<evidence type="ECO:0000256" key="16">
    <source>
        <dbReference type="ARBA" id="ARBA00023306"/>
    </source>
</evidence>
<dbReference type="InterPro" id="IPR007275">
    <property type="entry name" value="YTH_domain"/>
</dbReference>
<keyword evidence="15" id="KW-0539">Nucleus</keyword>
<dbReference type="Gene3D" id="1.10.418.60">
    <property type="entry name" value="Ncd80 complex, Nuf2 subunit"/>
    <property type="match status" value="1"/>
</dbReference>
<comment type="cofactor">
    <cofactor evidence="18">
        <name>Fe cation</name>
        <dbReference type="ChEBI" id="CHEBI:24875"/>
    </cofactor>
    <text evidence="18">Binds 2 iron ions per subunit.</text>
</comment>
<dbReference type="GO" id="GO:0016709">
    <property type="term" value="F:oxidoreductase activity, acting on paired donors, with incorporation or reduction of molecular oxygen, NAD(P)H as one donor, and incorporation of one atom of oxygen"/>
    <property type="evidence" value="ECO:0007669"/>
    <property type="project" value="UniProtKB-UniRule"/>
</dbReference>
<comment type="pathway">
    <text evidence="3 18">Cofactor biosynthesis; ubiquinone biosynthesis.</text>
</comment>
<evidence type="ECO:0000256" key="8">
    <source>
        <dbReference type="ARBA" id="ARBA00022723"/>
    </source>
</evidence>
<evidence type="ECO:0000256" key="17">
    <source>
        <dbReference type="ARBA" id="ARBA00023328"/>
    </source>
</evidence>
<feature type="binding site" evidence="18">
    <location>
        <position position="407"/>
    </location>
    <ligand>
        <name>Fe cation</name>
        <dbReference type="ChEBI" id="CHEBI:24875"/>
        <label>1</label>
    </ligand>
</feature>
<keyword evidence="11 18" id="KW-0408">Iron</keyword>
<feature type="binding site" evidence="18">
    <location>
        <position position="516"/>
    </location>
    <ligand>
        <name>Fe cation</name>
        <dbReference type="ChEBI" id="CHEBI:24875"/>
        <label>2</label>
    </ligand>
</feature>
<comment type="caution">
    <text evidence="21">The sequence shown here is derived from an EMBL/GenBank/DDBJ whole genome shotgun (WGS) entry which is preliminary data.</text>
</comment>
<keyword evidence="22" id="KW-1185">Reference proteome</keyword>
<dbReference type="CDD" id="cd21134">
    <property type="entry name" value="YTH"/>
    <property type="match status" value="1"/>
</dbReference>
<dbReference type="EC" id="1.14.99.60" evidence="18"/>
<keyword evidence="12 18" id="KW-0503">Monooxygenase</keyword>
<sequence>MVCPLFDSTIIGFKAPTHDGNSLRGTFNCTKQTINLIQRVTVLADSTTYLAITCQPNIWSSCYKGTPFVADVRGGRSMFFERTLSSISEESSLYSSSQDSLPTSPESSESRISFNRTFMGTDGPFNVGPGSRFFVIKSFSIEDIEASWKNKIWTSTDLGNKRLNKAYVETDNGSVFLFFSVNASMKFCGVARMEDKVDFAGKSNVWEEHSRWNSVFPVNWLISRDISNRKLKHLTVPKNENKPVTNSRDTQELPYEVGLSMLEIFSEHRLNAQSELGSRTLRNQLIYHPVVKPSRVSHFNVHNSKTVVMLSRRAALSASRSFCSSRAALEGSKKKAKPKAEDYIPENVKYGALSKAQKAFLDRVIRVDQAGELGANYIYMGQYAILSTKYPHLKPILQHMWDQEIHHHDTFNKLQHQRRVRPSLLTPLWKVGAIGIGAGTALISKEAAMACTVAVETVIGGHYNQQLRVLMNQFNIPIYDKKTGKGLTPEEINKEIETSPELASLKKTISTFRDDELEHLDTAVEHDADKAVPYMLLTETIKLRAGQSSYEFWMSKLSMINRSDGSTFGGSRIFNRNKDAFPLLDFKELSICLQTMEFTASEELISRPTSQYIKTLFEEFVDIFMGLSVQSTDQLSHDLIKRNNEFNSNDMQQDDVNNNDDFDTKKDDTSQSIPLLILFRCSLAFLDKCGVHDFNIMDLKKPESQRIRRILSAVINFARFREERMKDCEPIAQVCEEYSEDVRKSENEIVQVQNDIDQLASQVEENNQGQRKSTLVQLNNYNSRLEGELKKLQRSQEQLQLEHARYREQKYGLAEQIEDRLYLLQEEGHKVEKFKKFTMVNPTELQTILDDLKASLEEAEQQLRVGEATLQNRSKTIRAIKSAEDELKNILTIVQNIVDDLGHLDEEGNELEKQAEQRDREKADIEDIENSIRLTERQLSNLDEKILNTNTQASEKREEAEHRLQRLEEEYARLTDERGVREKKMDQNRATIQSLEEDINKMVGSFDREKRNIETAVASLNAHIRSYLSDMNSLQ</sequence>
<dbReference type="PANTHER" id="PTHR11237:SF4">
    <property type="entry name" value="5-DEMETHOXYUBIQUINONE HYDROXYLASE, MITOCHONDRIAL"/>
    <property type="match status" value="1"/>
</dbReference>
<feature type="domain" description="YTH" evidence="20">
    <location>
        <begin position="131"/>
        <end position="265"/>
    </location>
</feature>
<evidence type="ECO:0000256" key="9">
    <source>
        <dbReference type="ARBA" id="ARBA00022776"/>
    </source>
</evidence>
<proteinExistence type="inferred from homology"/>
<dbReference type="CDD" id="cd01042">
    <property type="entry name" value="DMQH"/>
    <property type="match status" value="1"/>
</dbReference>
<dbReference type="InterPro" id="IPR038275">
    <property type="entry name" value="Nuf2_N_sf"/>
</dbReference>
<keyword evidence="5" id="KW-0158">Chromosome</keyword>
<dbReference type="STRING" id="45357.A0A2V1AYD1"/>
<keyword evidence="13 19" id="KW-0175">Coiled coil</keyword>
<evidence type="ECO:0000256" key="7">
    <source>
        <dbReference type="ARBA" id="ARBA00022688"/>
    </source>
</evidence>
<dbReference type="Proteomes" id="UP000244309">
    <property type="component" value="Unassembled WGS sequence"/>
</dbReference>
<keyword evidence="17" id="KW-0137">Centromere</keyword>
<evidence type="ECO:0000256" key="15">
    <source>
        <dbReference type="ARBA" id="ARBA00023242"/>
    </source>
</evidence>
<keyword evidence="18" id="KW-0496">Mitochondrion</keyword>
<evidence type="ECO:0000256" key="4">
    <source>
        <dbReference type="ARBA" id="ARBA00005498"/>
    </source>
</evidence>
<evidence type="ECO:0000256" key="19">
    <source>
        <dbReference type="SAM" id="Coils"/>
    </source>
</evidence>
<dbReference type="Pfam" id="PF03800">
    <property type="entry name" value="Nuf2"/>
    <property type="match status" value="1"/>
</dbReference>
<dbReference type="GO" id="GO:0051301">
    <property type="term" value="P:cell division"/>
    <property type="evidence" value="ECO:0007669"/>
    <property type="project" value="UniProtKB-KW"/>
</dbReference>
<evidence type="ECO:0000256" key="2">
    <source>
        <dbReference type="ARBA" id="ARBA00004584"/>
    </source>
</evidence>
<gene>
    <name evidence="18" type="primary">COQ7</name>
    <name evidence="21" type="ORF">CXQ85_002556</name>
</gene>
<evidence type="ECO:0000256" key="3">
    <source>
        <dbReference type="ARBA" id="ARBA00004749"/>
    </source>
</evidence>
<feature type="binding site" evidence="18">
    <location>
        <position position="519"/>
    </location>
    <ligand>
        <name>Fe cation</name>
        <dbReference type="ChEBI" id="CHEBI:24875"/>
        <label>2</label>
    </ligand>
</feature>
<dbReference type="InterPro" id="IPR009078">
    <property type="entry name" value="Ferritin-like_SF"/>
</dbReference>
<dbReference type="GO" id="GO:0031262">
    <property type="term" value="C:Ndc80 complex"/>
    <property type="evidence" value="ECO:0007669"/>
    <property type="project" value="InterPro"/>
</dbReference>
<dbReference type="GO" id="GO:0046872">
    <property type="term" value="F:metal ion binding"/>
    <property type="evidence" value="ECO:0007669"/>
    <property type="project" value="UniProtKB-KW"/>
</dbReference>
<evidence type="ECO:0000256" key="1">
    <source>
        <dbReference type="ARBA" id="ARBA00004123"/>
    </source>
</evidence>
<dbReference type="UniPathway" id="UPA00232"/>
<keyword evidence="18" id="KW-0999">Mitochondrion inner membrane</keyword>
<dbReference type="GO" id="GO:0008682">
    <property type="term" value="F:3-demethoxyubiquinol 3-hydroxylase activity"/>
    <property type="evidence" value="ECO:0007669"/>
    <property type="project" value="UniProtKB-EC"/>
</dbReference>
<evidence type="ECO:0000256" key="5">
    <source>
        <dbReference type="ARBA" id="ARBA00022454"/>
    </source>
</evidence>
<evidence type="ECO:0000313" key="21">
    <source>
        <dbReference type="EMBL" id="PVH22832.1"/>
    </source>
</evidence>
<comment type="subcellular location">
    <subcellularLocation>
        <location evidence="2">Chromosome</location>
        <location evidence="2">Centromere</location>
    </subcellularLocation>
    <subcellularLocation>
        <location evidence="18">Mitochondrion inner membrane</location>
        <topology evidence="18">Peripheral membrane protein</topology>
        <orientation evidence="18">Matrix side</orientation>
    </subcellularLocation>
    <subcellularLocation>
        <location evidence="1">Nucleus</location>
    </subcellularLocation>
</comment>
<dbReference type="GO" id="GO:0031314">
    <property type="term" value="C:extrinsic component of mitochondrial inner membrane"/>
    <property type="evidence" value="ECO:0007669"/>
    <property type="project" value="UniProtKB-UniRule"/>
</dbReference>
<accession>A0A2V1AYD1</accession>
<dbReference type="GO" id="GO:0006744">
    <property type="term" value="P:ubiquinone biosynthetic process"/>
    <property type="evidence" value="ECO:0007669"/>
    <property type="project" value="UniProtKB-UniRule"/>
</dbReference>
<dbReference type="PROSITE" id="PS50882">
    <property type="entry name" value="YTH"/>
    <property type="match status" value="1"/>
</dbReference>
<feature type="binding site" evidence="18">
    <location>
        <position position="372"/>
    </location>
    <ligand>
        <name>Fe cation</name>
        <dbReference type="ChEBI" id="CHEBI:24875"/>
        <label>1</label>
    </ligand>
</feature>
<comment type="similarity">
    <text evidence="4">Belongs to the NUF2 family.</text>
</comment>
<keyword evidence="8 18" id="KW-0479">Metal-binding</keyword>
<dbReference type="InterPro" id="IPR005549">
    <property type="entry name" value="Kinetochore_Nuf2_N"/>
</dbReference>
<dbReference type="Gene3D" id="3.10.590.10">
    <property type="entry name" value="ph1033 like domains"/>
    <property type="match status" value="1"/>
</dbReference>
<dbReference type="GO" id="GO:0003723">
    <property type="term" value="F:RNA binding"/>
    <property type="evidence" value="ECO:0007669"/>
    <property type="project" value="InterPro"/>
</dbReference>
<feature type="binding site" evidence="18">
    <location>
        <position position="404"/>
    </location>
    <ligand>
        <name>Fe cation</name>
        <dbReference type="ChEBI" id="CHEBI:24875"/>
        <label>1</label>
    </ligand>
</feature>
<keyword evidence="6" id="KW-0132">Cell division</keyword>
<evidence type="ECO:0000256" key="6">
    <source>
        <dbReference type="ARBA" id="ARBA00022618"/>
    </source>
</evidence>
<evidence type="ECO:0000256" key="12">
    <source>
        <dbReference type="ARBA" id="ARBA00023033"/>
    </source>
</evidence>
<dbReference type="SUPFAM" id="SSF47240">
    <property type="entry name" value="Ferritin-like"/>
    <property type="match status" value="1"/>
</dbReference>
<evidence type="ECO:0000256" key="18">
    <source>
        <dbReference type="HAMAP-Rule" id="MF_03194"/>
    </source>
</evidence>
<dbReference type="EMBL" id="PKFO01000010">
    <property type="protein sequence ID" value="PVH22832.1"/>
    <property type="molecule type" value="Genomic_DNA"/>
</dbReference>
<comment type="subunit">
    <text evidence="18">Component of a multi-subunit COQ enzyme complex, composed of at least COQ3, COQ4, COQ5, COQ6, COQ7 and COQ9.</text>
</comment>
<dbReference type="Pfam" id="PF04146">
    <property type="entry name" value="YTH"/>
    <property type="match status" value="1"/>
</dbReference>
<dbReference type="OrthoDB" id="8194677at2759"/>
<organism evidence="21 22">
    <name type="scientific">Candidozyma haemuli</name>
    <dbReference type="NCBI Taxonomy" id="45357"/>
    <lineage>
        <taxon>Eukaryota</taxon>
        <taxon>Fungi</taxon>
        <taxon>Dikarya</taxon>
        <taxon>Ascomycota</taxon>
        <taxon>Saccharomycotina</taxon>
        <taxon>Pichiomycetes</taxon>
        <taxon>Metschnikowiaceae</taxon>
        <taxon>Candidozyma</taxon>
    </lineage>
</organism>
<dbReference type="GO" id="GO:0005634">
    <property type="term" value="C:nucleus"/>
    <property type="evidence" value="ECO:0007669"/>
    <property type="project" value="UniProtKB-SubCell"/>
</dbReference>
<dbReference type="AlphaFoldDB" id="A0A2V1AYD1"/>
<evidence type="ECO:0000256" key="14">
    <source>
        <dbReference type="ARBA" id="ARBA00023136"/>
    </source>
</evidence>
<comment type="catalytic activity">
    <reaction evidence="18">
        <text>a 5-methoxy-2-methyl-3-(all-trans-polyprenyl)benzene-1,4-diol + AH2 + O2 = a 3-demethylubiquinol + A + H2O</text>
        <dbReference type="Rhea" id="RHEA:50908"/>
        <dbReference type="Rhea" id="RHEA-COMP:10859"/>
        <dbReference type="Rhea" id="RHEA-COMP:10914"/>
        <dbReference type="ChEBI" id="CHEBI:13193"/>
        <dbReference type="ChEBI" id="CHEBI:15377"/>
        <dbReference type="ChEBI" id="CHEBI:15379"/>
        <dbReference type="ChEBI" id="CHEBI:17499"/>
        <dbReference type="ChEBI" id="CHEBI:84167"/>
        <dbReference type="ChEBI" id="CHEBI:84422"/>
        <dbReference type="EC" id="1.14.99.60"/>
    </reaction>
</comment>
<dbReference type="SMR" id="A0A2V1AYD1"/>
<reference evidence="21 22" key="1">
    <citation type="submission" date="2017-12" db="EMBL/GenBank/DDBJ databases">
        <title>Genome Sequence of a Multidrug-Resistant Candida haemulonii Isolate from a Patient with Chronic Leg Ulcers in Israel.</title>
        <authorList>
            <person name="Chow N.A."/>
            <person name="Gade L."/>
            <person name="Batra D."/>
            <person name="Rowe L.A."/>
            <person name="Ben-Ami R."/>
            <person name="Loparev V.N."/>
            <person name="Litvintseva A.P."/>
        </authorList>
    </citation>
    <scope>NUCLEOTIDE SEQUENCE [LARGE SCALE GENOMIC DNA]</scope>
    <source>
        <strain evidence="21 22">B11899</strain>
    </source>
</reference>
<feature type="binding site" evidence="18">
    <location>
        <position position="456"/>
    </location>
    <ligand>
        <name>Fe cation</name>
        <dbReference type="ChEBI" id="CHEBI:24875"/>
        <label>2</label>
    </ligand>
</feature>